<proteinExistence type="predicted"/>
<dbReference type="AlphaFoldDB" id="A0A4Y2AWC5"/>
<protein>
    <submittedName>
        <fullName evidence="1">Uncharacterized protein</fullName>
    </submittedName>
</protein>
<dbReference type="InterPro" id="IPR027417">
    <property type="entry name" value="P-loop_NTPase"/>
</dbReference>
<dbReference type="SUPFAM" id="SSF52540">
    <property type="entry name" value="P-loop containing nucleoside triphosphate hydrolases"/>
    <property type="match status" value="1"/>
</dbReference>
<accession>A0A4Y2AWC5</accession>
<gene>
    <name evidence="1" type="ORF">AVEN_196319_1</name>
</gene>
<reference evidence="1 2" key="1">
    <citation type="journal article" date="2019" name="Sci. Rep.">
        <title>Orb-weaving spider Araneus ventricosus genome elucidates the spidroin gene catalogue.</title>
        <authorList>
            <person name="Kono N."/>
            <person name="Nakamura H."/>
            <person name="Ohtoshi R."/>
            <person name="Moran D.A.P."/>
            <person name="Shinohara A."/>
            <person name="Yoshida Y."/>
            <person name="Fujiwara M."/>
            <person name="Mori M."/>
            <person name="Tomita M."/>
            <person name="Arakawa K."/>
        </authorList>
    </citation>
    <scope>NUCLEOTIDE SEQUENCE [LARGE SCALE GENOMIC DNA]</scope>
</reference>
<keyword evidence="2" id="KW-1185">Reference proteome</keyword>
<evidence type="ECO:0000313" key="1">
    <source>
        <dbReference type="EMBL" id="GBL83455.1"/>
    </source>
</evidence>
<sequence>MSAEKDPKSDVCIMDASTSHSVDSEANSSTGVSFDKPGCHAAEMDTAVSDVAGSLADVKLSQKPVCLIVLGMAGSGKTTFVQRITSHLHA</sequence>
<dbReference type="Gene3D" id="3.40.50.300">
    <property type="entry name" value="P-loop containing nucleotide triphosphate hydrolases"/>
    <property type="match status" value="1"/>
</dbReference>
<name>A0A4Y2AWC5_ARAVE</name>
<feature type="non-terminal residue" evidence="1">
    <location>
        <position position="90"/>
    </location>
</feature>
<dbReference type="OrthoDB" id="243313at2759"/>
<evidence type="ECO:0000313" key="2">
    <source>
        <dbReference type="Proteomes" id="UP000499080"/>
    </source>
</evidence>
<dbReference type="EMBL" id="BGPR01000033">
    <property type="protein sequence ID" value="GBL83455.1"/>
    <property type="molecule type" value="Genomic_DNA"/>
</dbReference>
<comment type="caution">
    <text evidence="1">The sequence shown here is derived from an EMBL/GenBank/DDBJ whole genome shotgun (WGS) entry which is preliminary data.</text>
</comment>
<dbReference type="Proteomes" id="UP000499080">
    <property type="component" value="Unassembled WGS sequence"/>
</dbReference>
<organism evidence="1 2">
    <name type="scientific">Araneus ventricosus</name>
    <name type="common">Orbweaver spider</name>
    <name type="synonym">Epeira ventricosa</name>
    <dbReference type="NCBI Taxonomy" id="182803"/>
    <lineage>
        <taxon>Eukaryota</taxon>
        <taxon>Metazoa</taxon>
        <taxon>Ecdysozoa</taxon>
        <taxon>Arthropoda</taxon>
        <taxon>Chelicerata</taxon>
        <taxon>Arachnida</taxon>
        <taxon>Araneae</taxon>
        <taxon>Araneomorphae</taxon>
        <taxon>Entelegynae</taxon>
        <taxon>Araneoidea</taxon>
        <taxon>Araneidae</taxon>
        <taxon>Araneus</taxon>
    </lineage>
</organism>